<comment type="caution">
    <text evidence="2">The sequence shown here is derived from an EMBL/GenBank/DDBJ whole genome shotgun (WGS) entry which is preliminary data.</text>
</comment>
<feature type="compositionally biased region" description="Polar residues" evidence="1">
    <location>
        <begin position="71"/>
        <end position="108"/>
    </location>
</feature>
<proteinExistence type="predicted"/>
<evidence type="ECO:0000256" key="1">
    <source>
        <dbReference type="SAM" id="MobiDB-lite"/>
    </source>
</evidence>
<feature type="region of interest" description="Disordered" evidence="1">
    <location>
        <begin position="58"/>
        <end position="108"/>
    </location>
</feature>
<gene>
    <name evidence="2" type="ORF">A3D77_01975</name>
</gene>
<protein>
    <submittedName>
        <fullName evidence="2">Uncharacterized protein</fullName>
    </submittedName>
</protein>
<feature type="region of interest" description="Disordered" evidence="1">
    <location>
        <begin position="13"/>
        <end position="36"/>
    </location>
</feature>
<organism evidence="2 3">
    <name type="scientific">Candidatus Gottesmanbacteria bacterium RIFCSPHIGHO2_02_FULL_39_11</name>
    <dbReference type="NCBI Taxonomy" id="1798382"/>
    <lineage>
        <taxon>Bacteria</taxon>
        <taxon>Candidatus Gottesmaniibacteriota</taxon>
    </lineage>
</organism>
<evidence type="ECO:0000313" key="3">
    <source>
        <dbReference type="Proteomes" id="UP000176923"/>
    </source>
</evidence>
<name>A0A1F5ZUG3_9BACT</name>
<sequence>MESAEIIIEADTSTLSQRRLSSGHGSGPTISNMENFDKVRPINVPKAVSDATKAFLKTRNKGLGAPPPEKTPQSTSEISPVSANGTETELNSNTDQSKNPQSLLKNFS</sequence>
<accession>A0A1F5ZUG3</accession>
<dbReference type="EMBL" id="MFJL01000015">
    <property type="protein sequence ID" value="OGG16061.1"/>
    <property type="molecule type" value="Genomic_DNA"/>
</dbReference>
<dbReference type="AlphaFoldDB" id="A0A1F5ZUG3"/>
<dbReference type="STRING" id="1798382.A3D77_01975"/>
<dbReference type="Proteomes" id="UP000176923">
    <property type="component" value="Unassembled WGS sequence"/>
</dbReference>
<evidence type="ECO:0000313" key="2">
    <source>
        <dbReference type="EMBL" id="OGG16061.1"/>
    </source>
</evidence>
<reference evidence="2 3" key="1">
    <citation type="journal article" date="2016" name="Nat. Commun.">
        <title>Thousands of microbial genomes shed light on interconnected biogeochemical processes in an aquifer system.</title>
        <authorList>
            <person name="Anantharaman K."/>
            <person name="Brown C.T."/>
            <person name="Hug L.A."/>
            <person name="Sharon I."/>
            <person name="Castelle C.J."/>
            <person name="Probst A.J."/>
            <person name="Thomas B.C."/>
            <person name="Singh A."/>
            <person name="Wilkins M.J."/>
            <person name="Karaoz U."/>
            <person name="Brodie E.L."/>
            <person name="Williams K.H."/>
            <person name="Hubbard S.S."/>
            <person name="Banfield J.F."/>
        </authorList>
    </citation>
    <scope>NUCLEOTIDE SEQUENCE [LARGE SCALE GENOMIC DNA]</scope>
</reference>